<dbReference type="CDD" id="cd00067">
    <property type="entry name" value="GAL4"/>
    <property type="match status" value="1"/>
</dbReference>
<dbReference type="CDD" id="cd12148">
    <property type="entry name" value="fungal_TF_MHR"/>
    <property type="match status" value="1"/>
</dbReference>
<feature type="compositionally biased region" description="Basic and acidic residues" evidence="7">
    <location>
        <begin position="58"/>
        <end position="75"/>
    </location>
</feature>
<dbReference type="GO" id="GO:0000981">
    <property type="term" value="F:DNA-binding transcription factor activity, RNA polymerase II-specific"/>
    <property type="evidence" value="ECO:0007669"/>
    <property type="project" value="InterPro"/>
</dbReference>
<keyword evidence="4" id="KW-0238">DNA-binding</keyword>
<evidence type="ECO:0000256" key="6">
    <source>
        <dbReference type="ARBA" id="ARBA00023242"/>
    </source>
</evidence>
<dbReference type="GO" id="GO:0003677">
    <property type="term" value="F:DNA binding"/>
    <property type="evidence" value="ECO:0007669"/>
    <property type="project" value="UniProtKB-KW"/>
</dbReference>
<dbReference type="EMBL" id="ML739099">
    <property type="protein sequence ID" value="KAE8353400.1"/>
    <property type="molecule type" value="Genomic_DNA"/>
</dbReference>
<keyword evidence="2" id="KW-0479">Metal-binding</keyword>
<evidence type="ECO:0000256" key="3">
    <source>
        <dbReference type="ARBA" id="ARBA00023015"/>
    </source>
</evidence>
<evidence type="ECO:0000256" key="5">
    <source>
        <dbReference type="ARBA" id="ARBA00023163"/>
    </source>
</evidence>
<dbReference type="PANTHER" id="PTHR47338:SF20">
    <property type="entry name" value="ZN(II)2CYS6 TRANSCRIPTION FACTOR (EUROFUNG)"/>
    <property type="match status" value="1"/>
</dbReference>
<protein>
    <submittedName>
        <fullName evidence="9">Fungal-specific transcription factor domain-containing protein</fullName>
    </submittedName>
</protein>
<dbReference type="GO" id="GO:0005634">
    <property type="term" value="C:nucleus"/>
    <property type="evidence" value="ECO:0007669"/>
    <property type="project" value="UniProtKB-SubCell"/>
</dbReference>
<dbReference type="PROSITE" id="PS50048">
    <property type="entry name" value="ZN2_CY6_FUNGAL_2"/>
    <property type="match status" value="1"/>
</dbReference>
<gene>
    <name evidence="9" type="ORF">BDV28DRAFT_133266</name>
</gene>
<comment type="subcellular location">
    <subcellularLocation>
        <location evidence="1">Nucleus</location>
    </subcellularLocation>
</comment>
<evidence type="ECO:0000256" key="7">
    <source>
        <dbReference type="SAM" id="MobiDB-lite"/>
    </source>
</evidence>
<feature type="domain" description="Zn(2)-C6 fungal-type" evidence="8">
    <location>
        <begin position="14"/>
        <end position="44"/>
    </location>
</feature>
<keyword evidence="6" id="KW-0539">Nucleus</keyword>
<proteinExistence type="predicted"/>
<sequence length="537" mass="60469">MPDQQDYNSRPGNVCSTCRRQKRKCTKERPRCSVCQKAGRACDYTPIPPIIKNSRTSTSRDIRESSESQEQHESGSRPAKTVRLTGSESRMLALPATSGLSTLFLDSDISPDRSYLERNKKISLPSEYLRYLRNAVEVRHDVDVYFNSVHTFFPIVSKLRLYRQLTNEDRNYDADLALLLIAMQLHTRPSTAVDTMEVELYRLAKASYTYIESNGLLSITVLQALLLISLYEMSNAVYPAAYLTVGRCARLGHAMGIHQRSDAPQMLNGPGTWVELEERRRTWWAVIILDRYVNLGGRGRPFACEDAQPEDLLPADDKNWDRGEITAVEPLAVRTNTTIAVCPFTRTCQAAHVLARVLGHLNDRNSDADFRYEEAMQLHRTAQALSHTLSNELDERIEKEYDPTGHLSLFSAIAICYSALLVLYDRYCCAGVTGITGTTELQQTALSGINQISRAILPFAKNIRSAMELGGSLKMTPLVMDCLYQATANLLWQSRETEKPDVLQMANEIRDVFVVLQARWKAPNAYLAILRKSGGQC</sequence>
<dbReference type="SUPFAM" id="SSF57701">
    <property type="entry name" value="Zn2/Cys6 DNA-binding domain"/>
    <property type="match status" value="1"/>
</dbReference>
<feature type="region of interest" description="Disordered" evidence="7">
    <location>
        <begin position="1"/>
        <end position="20"/>
    </location>
</feature>
<organism evidence="9 10">
    <name type="scientific">Aspergillus coremiiformis</name>
    <dbReference type="NCBI Taxonomy" id="138285"/>
    <lineage>
        <taxon>Eukaryota</taxon>
        <taxon>Fungi</taxon>
        <taxon>Dikarya</taxon>
        <taxon>Ascomycota</taxon>
        <taxon>Pezizomycotina</taxon>
        <taxon>Eurotiomycetes</taxon>
        <taxon>Eurotiomycetidae</taxon>
        <taxon>Eurotiales</taxon>
        <taxon>Aspergillaceae</taxon>
        <taxon>Aspergillus</taxon>
        <taxon>Aspergillus subgen. Circumdati</taxon>
    </lineage>
</organism>
<dbReference type="PROSITE" id="PS00463">
    <property type="entry name" value="ZN2_CY6_FUNGAL_1"/>
    <property type="match status" value="1"/>
</dbReference>
<dbReference type="Pfam" id="PF00172">
    <property type="entry name" value="Zn_clus"/>
    <property type="match status" value="1"/>
</dbReference>
<dbReference type="InterPro" id="IPR036864">
    <property type="entry name" value="Zn2-C6_fun-type_DNA-bd_sf"/>
</dbReference>
<keyword evidence="3" id="KW-0805">Transcription regulation</keyword>
<accession>A0A5N6ZBH1</accession>
<evidence type="ECO:0000256" key="2">
    <source>
        <dbReference type="ARBA" id="ARBA00022723"/>
    </source>
</evidence>
<dbReference type="PANTHER" id="PTHR47338">
    <property type="entry name" value="ZN(II)2CYS6 TRANSCRIPTION FACTOR (EUROFUNG)-RELATED"/>
    <property type="match status" value="1"/>
</dbReference>
<dbReference type="Gene3D" id="4.10.240.10">
    <property type="entry name" value="Zn(2)-C6 fungal-type DNA-binding domain"/>
    <property type="match status" value="1"/>
</dbReference>
<dbReference type="Proteomes" id="UP000327118">
    <property type="component" value="Unassembled WGS sequence"/>
</dbReference>
<keyword evidence="10" id="KW-1185">Reference proteome</keyword>
<dbReference type="Pfam" id="PF04082">
    <property type="entry name" value="Fungal_trans"/>
    <property type="match status" value="1"/>
</dbReference>
<name>A0A5N6ZBH1_9EURO</name>
<dbReference type="GO" id="GO:0006351">
    <property type="term" value="P:DNA-templated transcription"/>
    <property type="evidence" value="ECO:0007669"/>
    <property type="project" value="InterPro"/>
</dbReference>
<evidence type="ECO:0000259" key="8">
    <source>
        <dbReference type="PROSITE" id="PS50048"/>
    </source>
</evidence>
<dbReference type="OrthoDB" id="270167at2759"/>
<evidence type="ECO:0000256" key="1">
    <source>
        <dbReference type="ARBA" id="ARBA00004123"/>
    </source>
</evidence>
<dbReference type="AlphaFoldDB" id="A0A5N6ZBH1"/>
<dbReference type="InterPro" id="IPR050815">
    <property type="entry name" value="TF_fung"/>
</dbReference>
<evidence type="ECO:0000313" key="10">
    <source>
        <dbReference type="Proteomes" id="UP000327118"/>
    </source>
</evidence>
<dbReference type="GO" id="GO:0009893">
    <property type="term" value="P:positive regulation of metabolic process"/>
    <property type="evidence" value="ECO:0007669"/>
    <property type="project" value="UniProtKB-ARBA"/>
</dbReference>
<dbReference type="SMART" id="SM00066">
    <property type="entry name" value="GAL4"/>
    <property type="match status" value="1"/>
</dbReference>
<feature type="region of interest" description="Disordered" evidence="7">
    <location>
        <begin position="46"/>
        <end position="86"/>
    </location>
</feature>
<feature type="compositionally biased region" description="Polar residues" evidence="7">
    <location>
        <begin position="1"/>
        <end position="18"/>
    </location>
</feature>
<evidence type="ECO:0000313" key="9">
    <source>
        <dbReference type="EMBL" id="KAE8353400.1"/>
    </source>
</evidence>
<dbReference type="InterPro" id="IPR001138">
    <property type="entry name" value="Zn2Cys6_DnaBD"/>
</dbReference>
<evidence type="ECO:0000256" key="4">
    <source>
        <dbReference type="ARBA" id="ARBA00023125"/>
    </source>
</evidence>
<dbReference type="InterPro" id="IPR007219">
    <property type="entry name" value="XnlR_reg_dom"/>
</dbReference>
<dbReference type="GO" id="GO:0008270">
    <property type="term" value="F:zinc ion binding"/>
    <property type="evidence" value="ECO:0007669"/>
    <property type="project" value="InterPro"/>
</dbReference>
<reference evidence="10" key="1">
    <citation type="submission" date="2019-04" db="EMBL/GenBank/DDBJ databases">
        <title>Friends and foes A comparative genomics studyof 23 Aspergillus species from section Flavi.</title>
        <authorList>
            <consortium name="DOE Joint Genome Institute"/>
            <person name="Kjaerbolling I."/>
            <person name="Vesth T."/>
            <person name="Frisvad J.C."/>
            <person name="Nybo J.L."/>
            <person name="Theobald S."/>
            <person name="Kildgaard S."/>
            <person name="Isbrandt T."/>
            <person name="Kuo A."/>
            <person name="Sato A."/>
            <person name="Lyhne E.K."/>
            <person name="Kogle M.E."/>
            <person name="Wiebenga A."/>
            <person name="Kun R.S."/>
            <person name="Lubbers R.J."/>
            <person name="Makela M.R."/>
            <person name="Barry K."/>
            <person name="Chovatia M."/>
            <person name="Clum A."/>
            <person name="Daum C."/>
            <person name="Haridas S."/>
            <person name="He G."/>
            <person name="LaButti K."/>
            <person name="Lipzen A."/>
            <person name="Mondo S."/>
            <person name="Riley R."/>
            <person name="Salamov A."/>
            <person name="Simmons B.A."/>
            <person name="Magnuson J.K."/>
            <person name="Henrissat B."/>
            <person name="Mortensen U.H."/>
            <person name="Larsen T.O."/>
            <person name="Devries R.P."/>
            <person name="Grigoriev I.V."/>
            <person name="Machida M."/>
            <person name="Baker S.E."/>
            <person name="Andersen M.R."/>
        </authorList>
    </citation>
    <scope>NUCLEOTIDE SEQUENCE [LARGE SCALE GENOMIC DNA]</scope>
    <source>
        <strain evidence="10">CBS 553.77</strain>
    </source>
</reference>
<keyword evidence="5" id="KW-0804">Transcription</keyword>
<dbReference type="SMART" id="SM00906">
    <property type="entry name" value="Fungal_trans"/>
    <property type="match status" value="1"/>
</dbReference>